<dbReference type="GO" id="GO:0003684">
    <property type="term" value="F:damaged DNA binding"/>
    <property type="evidence" value="ECO:0007669"/>
    <property type="project" value="InterPro"/>
</dbReference>
<dbReference type="GO" id="GO:0140078">
    <property type="term" value="F:class I DNA-(apurinic or apyrimidinic site) endonuclease activity"/>
    <property type="evidence" value="ECO:0007669"/>
    <property type="project" value="UniProtKB-EC"/>
</dbReference>
<keyword evidence="9 15" id="KW-0238">DNA-binding</keyword>
<dbReference type="HAMAP" id="MF_00103">
    <property type="entry name" value="Fapy_DNA_glycosyl"/>
    <property type="match status" value="1"/>
</dbReference>
<dbReference type="EC" id="3.2.2.23" evidence="15"/>
<evidence type="ECO:0000256" key="6">
    <source>
        <dbReference type="ARBA" id="ARBA00022771"/>
    </source>
</evidence>
<feature type="domain" description="Formamidopyrimidine-DNA glycosylase catalytic" evidence="17">
    <location>
        <begin position="2"/>
        <end position="117"/>
    </location>
</feature>
<evidence type="ECO:0000256" key="15">
    <source>
        <dbReference type="HAMAP-Rule" id="MF_00103"/>
    </source>
</evidence>
<dbReference type="PANTHER" id="PTHR22993">
    <property type="entry name" value="FORMAMIDOPYRIMIDINE-DNA GLYCOSYLASE"/>
    <property type="match status" value="1"/>
</dbReference>
<evidence type="ECO:0000256" key="4">
    <source>
        <dbReference type="ARBA" id="ARBA00022723"/>
    </source>
</evidence>
<evidence type="ECO:0000259" key="17">
    <source>
        <dbReference type="PROSITE" id="PS51068"/>
    </source>
</evidence>
<dbReference type="InterPro" id="IPR010979">
    <property type="entry name" value="Ribosomal_uS13-like_H2TH"/>
</dbReference>
<dbReference type="InterPro" id="IPR035937">
    <property type="entry name" value="FPG_N"/>
</dbReference>
<dbReference type="EC" id="4.2.99.18" evidence="15"/>
<evidence type="ECO:0000256" key="10">
    <source>
        <dbReference type="ARBA" id="ARBA00023204"/>
    </source>
</evidence>
<comment type="catalytic activity">
    <reaction evidence="14 15">
        <text>2'-deoxyribonucleotide-(2'-deoxyribose 5'-phosphate)-2'-deoxyribonucleotide-DNA = a 3'-end 2'-deoxyribonucleotide-(2,3-dehydro-2,3-deoxyribose 5'-phosphate)-DNA + a 5'-end 5'-phospho-2'-deoxyribonucleoside-DNA + H(+)</text>
        <dbReference type="Rhea" id="RHEA:66592"/>
        <dbReference type="Rhea" id="RHEA-COMP:13180"/>
        <dbReference type="Rhea" id="RHEA-COMP:16897"/>
        <dbReference type="Rhea" id="RHEA-COMP:17067"/>
        <dbReference type="ChEBI" id="CHEBI:15378"/>
        <dbReference type="ChEBI" id="CHEBI:136412"/>
        <dbReference type="ChEBI" id="CHEBI:157695"/>
        <dbReference type="ChEBI" id="CHEBI:167181"/>
        <dbReference type="EC" id="4.2.99.18"/>
    </reaction>
</comment>
<dbReference type="SUPFAM" id="SSF46946">
    <property type="entry name" value="S13-like H2TH domain"/>
    <property type="match status" value="1"/>
</dbReference>
<evidence type="ECO:0000256" key="11">
    <source>
        <dbReference type="ARBA" id="ARBA00023239"/>
    </source>
</evidence>
<dbReference type="SUPFAM" id="SSF57716">
    <property type="entry name" value="Glucocorticoid receptor-like (DNA-binding domain)"/>
    <property type="match status" value="1"/>
</dbReference>
<gene>
    <name evidence="15 18" type="primary">mutM</name>
    <name evidence="15" type="synonym">fpg</name>
    <name evidence="18" type="ORF">GBM95_09270</name>
</gene>
<evidence type="ECO:0000256" key="8">
    <source>
        <dbReference type="ARBA" id="ARBA00022833"/>
    </source>
</evidence>
<feature type="active site" description="Proton donor" evidence="15">
    <location>
        <position position="3"/>
    </location>
</feature>
<evidence type="ECO:0000256" key="14">
    <source>
        <dbReference type="ARBA" id="ARBA00044632"/>
    </source>
</evidence>
<dbReference type="SMART" id="SM01232">
    <property type="entry name" value="H2TH"/>
    <property type="match status" value="1"/>
</dbReference>
<feature type="binding site" evidence="15">
    <location>
        <position position="114"/>
    </location>
    <ligand>
        <name>DNA</name>
        <dbReference type="ChEBI" id="CHEBI:16991"/>
    </ligand>
</feature>
<evidence type="ECO:0000256" key="3">
    <source>
        <dbReference type="ARBA" id="ARBA00011245"/>
    </source>
</evidence>
<dbReference type="AlphaFoldDB" id="A0A6I1EIK5"/>
<dbReference type="Gene3D" id="3.20.190.10">
    <property type="entry name" value="MutM-like, N-terminal"/>
    <property type="match status" value="1"/>
</dbReference>
<protein>
    <recommendedName>
        <fullName evidence="15">Formamidopyrimidine-DNA glycosylase</fullName>
        <shortName evidence="15">Fapy-DNA glycosylase</shortName>
        <ecNumber evidence="15">3.2.2.23</ecNumber>
    </recommendedName>
    <alternativeName>
        <fullName evidence="15">DNA-(apurinic or apyrimidinic site) lyase MutM</fullName>
        <shortName evidence="15">AP lyase MutM</shortName>
        <ecNumber evidence="15">4.2.99.18</ecNumber>
    </alternativeName>
</protein>
<dbReference type="InterPro" id="IPR012319">
    <property type="entry name" value="FPG_cat"/>
</dbReference>
<dbReference type="SMART" id="SM00898">
    <property type="entry name" value="Fapy_DNA_glyco"/>
    <property type="match status" value="1"/>
</dbReference>
<evidence type="ECO:0000256" key="1">
    <source>
        <dbReference type="ARBA" id="ARBA00001668"/>
    </source>
</evidence>
<comment type="similarity">
    <text evidence="2 15">Belongs to the FPG family.</text>
</comment>
<dbReference type="InterPro" id="IPR000214">
    <property type="entry name" value="Znf_DNA_glyclase/AP_lyase"/>
</dbReference>
<name>A0A6I1EIK5_9BURK</name>
<dbReference type="Pfam" id="PF06827">
    <property type="entry name" value="zf-FPG_IleRS"/>
    <property type="match status" value="1"/>
</dbReference>
<dbReference type="InterPro" id="IPR015887">
    <property type="entry name" value="DNA_glyclase_Znf_dom_DNA_BS"/>
</dbReference>
<dbReference type="Gene3D" id="1.10.8.50">
    <property type="match status" value="1"/>
</dbReference>
<keyword evidence="6 15" id="KW-0863">Zinc-finger</keyword>
<comment type="function">
    <text evidence="15">Involved in base excision repair of DNA damaged by oxidation or by mutagenic agents. Acts as DNA glycosylase that recognizes and removes damaged bases. Has a preference for oxidized purines, such as 7,8-dihydro-8-oxoguanine (8-oxoG). Has AP (apurinic/apyrimidinic) lyase activity and introduces nicks in the DNA strand. Cleaves the DNA backbone by beta-delta elimination to generate a single-strand break at the site of the removed base with both 3'- and 5'-phosphates.</text>
</comment>
<dbReference type="PROSITE" id="PS51068">
    <property type="entry name" value="FPG_CAT"/>
    <property type="match status" value="1"/>
</dbReference>
<keyword evidence="13 15" id="KW-0326">Glycosidase</keyword>
<evidence type="ECO:0000256" key="9">
    <source>
        <dbReference type="ARBA" id="ARBA00023125"/>
    </source>
</evidence>
<keyword evidence="11 15" id="KW-0456">Lyase</keyword>
<dbReference type="PROSITE" id="PS51066">
    <property type="entry name" value="ZF_FPG_2"/>
    <property type="match status" value="1"/>
</dbReference>
<feature type="binding site" evidence="15">
    <location>
        <position position="96"/>
    </location>
    <ligand>
        <name>DNA</name>
        <dbReference type="ChEBI" id="CHEBI:16991"/>
    </ligand>
</feature>
<dbReference type="FunFam" id="1.10.8.50:FF:000003">
    <property type="entry name" value="Formamidopyrimidine-DNA glycosylase"/>
    <property type="match status" value="1"/>
</dbReference>
<dbReference type="Pfam" id="PF01149">
    <property type="entry name" value="Fapy_DNA_glyco"/>
    <property type="match status" value="1"/>
</dbReference>
<comment type="subunit">
    <text evidence="3 15">Monomer.</text>
</comment>
<feature type="domain" description="FPG-type" evidence="16">
    <location>
        <begin position="241"/>
        <end position="275"/>
    </location>
</feature>
<comment type="catalytic activity">
    <reaction evidence="1 15">
        <text>Hydrolysis of DNA containing ring-opened 7-methylguanine residues, releasing 2,6-diamino-4-hydroxy-5-(N-methyl)formamidopyrimidine.</text>
        <dbReference type="EC" id="3.2.2.23"/>
    </reaction>
</comment>
<dbReference type="GO" id="GO:0034039">
    <property type="term" value="F:8-oxo-7,8-dihydroguanine DNA N-glycosylase activity"/>
    <property type="evidence" value="ECO:0007669"/>
    <property type="project" value="TreeGrafter"/>
</dbReference>
<dbReference type="InterPro" id="IPR010663">
    <property type="entry name" value="Znf_FPG/IleRS"/>
</dbReference>
<dbReference type="PANTHER" id="PTHR22993:SF9">
    <property type="entry name" value="FORMAMIDOPYRIMIDINE-DNA GLYCOSYLASE"/>
    <property type="match status" value="1"/>
</dbReference>
<dbReference type="GO" id="GO:0006284">
    <property type="term" value="P:base-excision repair"/>
    <property type="evidence" value="ECO:0007669"/>
    <property type="project" value="InterPro"/>
</dbReference>
<keyword evidence="4 15" id="KW-0479">Metal-binding</keyword>
<dbReference type="GO" id="GO:0008270">
    <property type="term" value="F:zinc ion binding"/>
    <property type="evidence" value="ECO:0007669"/>
    <property type="project" value="UniProtKB-UniRule"/>
</dbReference>
<keyword evidence="7 15" id="KW-0378">Hydrolase</keyword>
<dbReference type="OrthoDB" id="9800855at2"/>
<feature type="active site" description="Schiff-base intermediate with DNA" evidence="15">
    <location>
        <position position="2"/>
    </location>
</feature>
<evidence type="ECO:0000313" key="18">
    <source>
        <dbReference type="EMBL" id="KAB7655982.1"/>
    </source>
</evidence>
<dbReference type="NCBIfam" id="TIGR00577">
    <property type="entry name" value="fpg"/>
    <property type="match status" value="1"/>
</dbReference>
<evidence type="ECO:0000256" key="2">
    <source>
        <dbReference type="ARBA" id="ARBA00009409"/>
    </source>
</evidence>
<comment type="cofactor">
    <cofactor evidence="15">
        <name>Zn(2+)</name>
        <dbReference type="ChEBI" id="CHEBI:29105"/>
    </cofactor>
    <text evidence="15">Binds 1 zinc ion per subunit.</text>
</comment>
<dbReference type="RefSeq" id="WP_152158848.1">
    <property type="nucleotide sequence ID" value="NZ_WEHX01000078.1"/>
</dbReference>
<reference evidence="18 19" key="1">
    <citation type="submission" date="2019-10" db="EMBL/GenBank/DDBJ databases">
        <title>Genome diversity of Sutterella seckii.</title>
        <authorList>
            <person name="Chaplin A.V."/>
            <person name="Sokolova S.R."/>
            <person name="Mosin K.A."/>
            <person name="Ivanova E.L."/>
            <person name="Kochetkova T.O."/>
            <person name="Goltsov A.Y."/>
            <person name="Trofimov D.Y."/>
            <person name="Efimov B.A."/>
        </authorList>
    </citation>
    <scope>NUCLEOTIDE SEQUENCE [LARGE SCALE GENOMIC DNA]</scope>
    <source>
        <strain evidence="18 19">ASD393</strain>
    </source>
</reference>
<evidence type="ECO:0000256" key="7">
    <source>
        <dbReference type="ARBA" id="ARBA00022801"/>
    </source>
</evidence>
<evidence type="ECO:0000256" key="5">
    <source>
        <dbReference type="ARBA" id="ARBA00022763"/>
    </source>
</evidence>
<dbReference type="InterPro" id="IPR015886">
    <property type="entry name" value="H2TH_FPG"/>
</dbReference>
<sequence length="275" mass="30672">MPELPEVEVTRRGLAPAVVGKVVTGAVVRAPKLRSPVPDLAECLSGKKLVSLGRRAKYLVWTFEGKDGKRAWLVTHMGMSGSWRIWPAPAPEPHRHDHIDIDFGDTVLRYTDPRRFGDFRWFERDPYDEEPLRSLGKEPWDEAVTPSWFLSELKKTSRPVKEVLLSGKIVVGCGNIYASEALFEAGIRPTRRADRISAERTEKLLAAIRDVLSKAIASGGSTLHDFHGPEGETGWFPLACAVYGREGENCPKCGGKIKRIEQGGRSTFFCPHCQH</sequence>
<keyword evidence="10 15" id="KW-0234">DNA repair</keyword>
<organism evidence="18 19">
    <name type="scientific">Sutterella seckii</name>
    <dbReference type="NCBI Taxonomy" id="1944635"/>
    <lineage>
        <taxon>Bacteria</taxon>
        <taxon>Pseudomonadati</taxon>
        <taxon>Pseudomonadota</taxon>
        <taxon>Betaproteobacteria</taxon>
        <taxon>Burkholderiales</taxon>
        <taxon>Sutterellaceae</taxon>
        <taxon>Sutterella</taxon>
    </lineage>
</organism>
<feature type="active site" description="Proton donor; for delta-elimination activity" evidence="15">
    <location>
        <position position="265"/>
    </location>
</feature>
<comment type="caution">
    <text evidence="18">The sequence shown here is derived from an EMBL/GenBank/DDBJ whole genome shotgun (WGS) entry which is preliminary data.</text>
</comment>
<dbReference type="NCBIfam" id="NF002211">
    <property type="entry name" value="PRK01103.1"/>
    <property type="match status" value="1"/>
</dbReference>
<keyword evidence="5 15" id="KW-0227">DNA damage</keyword>
<proteinExistence type="inferred from homology"/>
<keyword evidence="12 15" id="KW-0511">Multifunctional enzyme</keyword>
<dbReference type="InterPro" id="IPR020629">
    <property type="entry name" value="FPG_Glyclase"/>
</dbReference>
<evidence type="ECO:0000256" key="12">
    <source>
        <dbReference type="ARBA" id="ARBA00023268"/>
    </source>
</evidence>
<dbReference type="EMBL" id="WEHX01000078">
    <property type="protein sequence ID" value="KAB7655982.1"/>
    <property type="molecule type" value="Genomic_DNA"/>
</dbReference>
<dbReference type="PROSITE" id="PS01242">
    <property type="entry name" value="ZF_FPG_1"/>
    <property type="match status" value="1"/>
</dbReference>
<comment type="caution">
    <text evidence="15">Lacks conserved residue(s) required for the propagation of feature annotation.</text>
</comment>
<dbReference type="SUPFAM" id="SSF81624">
    <property type="entry name" value="N-terminal domain of MutM-like DNA repair proteins"/>
    <property type="match status" value="1"/>
</dbReference>
<evidence type="ECO:0000256" key="13">
    <source>
        <dbReference type="ARBA" id="ARBA00023295"/>
    </source>
</evidence>
<evidence type="ECO:0000259" key="16">
    <source>
        <dbReference type="PROSITE" id="PS51066"/>
    </source>
</evidence>
<dbReference type="Proteomes" id="UP000430564">
    <property type="component" value="Unassembled WGS sequence"/>
</dbReference>
<dbReference type="CDD" id="cd08966">
    <property type="entry name" value="EcFpg-like_N"/>
    <property type="match status" value="1"/>
</dbReference>
<evidence type="ECO:0000313" key="19">
    <source>
        <dbReference type="Proteomes" id="UP000430564"/>
    </source>
</evidence>
<keyword evidence="8 15" id="KW-0862">Zinc</keyword>
<accession>A0A6I1EIK5</accession>
<dbReference type="Pfam" id="PF06831">
    <property type="entry name" value="H2TH"/>
    <property type="match status" value="1"/>
</dbReference>
<feature type="active site" description="Proton donor; for beta-elimination activity" evidence="15">
    <location>
        <position position="57"/>
    </location>
</feature>